<gene>
    <name evidence="3" type="ORF">D4100_07340</name>
</gene>
<sequence>MSLYDEFKEEAASSQHASPLGRYDIEGLQELIGEGDLDDDLHDLGFSLGDKWPVLAKENNNSAEVFSHLQGEDDFDNLKKVISDAFIGKLPLLMEYQDKGYNISGLYLDKEGIAKLAGVLWGSNIPKALHPLLLPVRQFLDTLETVLNAGQKTSPDVQAIIPQANAVIRNINAALEALQAAGKVGQLNWAEEVDKTTREQREALVAAIELPPLHGLRLSGEQERQRAEGLLFSDSNRYTAEYARFKQLEVSLLAESRLARQKLAVYLEVASAGILTGTREARQLAMKTLLVSVNLPTLVSVTPLIHWSLNFNQYARRIPAIDGKIAGVTESGNPLIQEAIKTANSASASADVRLACAIIEVSDALGCVVAALRQEKVRVEPLGKDTDIPNSEFWPDIKNKVVQTKRHVFHLSNKAVSKTRKTGHRISHALLGGGSADSEKVNGAIKAAALLLLDEIQQAEQRIKQMPALAGMLQEASEQQQRLAVKPVLPEEMPALSKPLDQLLEHEAARWQADEQQFRGQLQALLAPITRLQEGKEVRAFISRQREELRAVLHDDGHIARFDDIITAAVGHFVELAGEIENVAVRLAEHGHQGGEELRKIAIGWLLGLSELKADVKAGVAETTGTSLNNYSRGGMLSRGIGEWAHELRQGYLQHKHPGDKAAAGALFERALTAVLTENRSHFAKEADPDGEGFLKRVMLAVKHAAENSTVYPPTPEEILAGARSLPEDIRHWAERRVASGALYALFNGGFKLITGPISFPLRVAIRGVRTGVTLYNGIRAMNRARLGQGPVGQEKNRFINQELVKITFRLTLSLSPALALSMAAPIIAGRLYDEEGYAKEITKKIAFDLPEALFWSGGYAGVKAAIRTYSEQAIQEMLAKAAMETAGGRTGAEFNVVAVQESAASTSAQIDTAVQALSSSGSFAEQTKIPSTPSRQDNAPPEHEISSQRSKRAIDSDGGMTVESRPPSTSAERLSGSSHSNHEDKAVWLTQVLAERLGGNRDVTPADLREALTDLFVQHHQDMEKGLEILLAANGAALMEDSAAGESILGEQAANIDFSLMSAYQQSVPDHLSDTALFTAAHGWVINGVKDSITLERESKEKVIAQKERERGKAIFDLNNMPGIQQMNDTHELFFSSGIAKREISAQSSWERDYYARDKGYRDKIKQLNDDIAELKAALTAFNLRHFQQTAYQDGITSARESLREHAPGFLNDGVDHTEFMTVNRLYFSLIGEAMQIYNKQRTGFSPDEMTRLYQIEAGKRYLRSIIDKQQILSHLVPELEQRRIEVRKHNDYRDIAVAQVEAQKILQNNALISSLGSGRDEDEDEDNVALMHELLSAMIYRQLKEGAGLEEMKKYSVVKTIELFAADSMRLDPLRKTLSRPEGFISFGEFRKNSEFEWQHDYNEQFNRYKQQYSQYEAQESAHLLLLTQWNEIPMESFVTHPRRVLYFKAANKPGNFAMIELKNRNWVALSTLNGRLKMQLVRKRMVAQKPYLQIMTQPEEKFGYLQEYMPHYKLRYTPYYDHVPLISSTERVYPYVINAEKKSVSSYATERDYKGFWRGFDDKGDVPTLLFIQGQVDQPVAKDLAGTVSDILKKSFDGIADENKKGLQEHGFAQRAANFIVPYYEVVYKFMNDSQYQLTPEDTTSVVMDTLNLLTVLTTAGIKVTKKAATQLASLVTEKRLAGLVGPKLIAAVAAESPHMLRKILISRYGAKLLGSTVLDIVEPVPIRAAAGWLKRGFNHLHDGQRKYGQLNAEWQQQVDLSSAMPGEAGSRWEGIYSVTPQNAVSRGEKNYYIREAGQNFQVRWDEYAQSWRAIDPARPGQFNYASPVKQNAEGRWVTHMDLPGLGGMRPTATTPAVRNRVMREFVAENHMEALEEASRMYRYAVSFRLAGRPTLKALGFGAGAKGHDILEKTIKSSSITNVYPGNSEEMLKKVQAAQIEGYVGNWENNQLSGIYVTPNHGLGDIVKNGIYPIDMNNLEESLQRLKQQDNWQAIPYTGDYDMHCMITFRSGRPRTVHDDSKEEKAIIDSLNQAIAKVDTHRSFGDIQHNVIRHGAQVNYPSHMLASERNTVKNNRGLVLDVANPGPFPIAMLDRGVWSIINNIDELDAYYTSVGAVMKEAWKPGGLIVYTNTGIQRRLNPNRH</sequence>
<organism evidence="3 4">
    <name type="scientific">Serratia inhibens</name>
    <dbReference type="NCBI Taxonomy" id="2338073"/>
    <lineage>
        <taxon>Bacteria</taxon>
        <taxon>Pseudomonadati</taxon>
        <taxon>Pseudomonadota</taxon>
        <taxon>Gammaproteobacteria</taxon>
        <taxon>Enterobacterales</taxon>
        <taxon>Yersiniaceae</taxon>
        <taxon>Serratia</taxon>
    </lineage>
</organism>
<dbReference type="Proteomes" id="UP000284338">
    <property type="component" value="Unassembled WGS sequence"/>
</dbReference>
<accession>A0AA93BZ83</accession>
<feature type="region of interest" description="Disordered" evidence="2">
    <location>
        <begin position="922"/>
        <end position="983"/>
    </location>
</feature>
<name>A0AA93BZ83_9GAMM</name>
<comment type="caution">
    <text evidence="3">The sequence shown here is derived from an EMBL/GenBank/DDBJ whole genome shotgun (WGS) entry which is preliminary data.</text>
</comment>
<reference evidence="3 4" key="1">
    <citation type="submission" date="2018-09" db="EMBL/GenBank/DDBJ databases">
        <title>Draft genome of a novel serratia sp. strain with antifungal activity.</title>
        <authorList>
            <person name="Dichmann S.I."/>
            <person name="Park B.P."/>
            <person name="Pathiraja D."/>
            <person name="Choi I.-G."/>
            <person name="Stougaard P."/>
            <person name="Hennessy R.C."/>
        </authorList>
    </citation>
    <scope>NUCLEOTIDE SEQUENCE [LARGE SCALE GENOMIC DNA]</scope>
    <source>
        <strain evidence="3 4">S40</strain>
    </source>
</reference>
<feature type="coiled-coil region" evidence="1">
    <location>
        <begin position="1159"/>
        <end position="1186"/>
    </location>
</feature>
<feature type="compositionally biased region" description="Polar residues" evidence="2">
    <location>
        <begin position="922"/>
        <end position="938"/>
    </location>
</feature>
<protein>
    <recommendedName>
        <fullName evidence="5">Tox-PLDMTX domain-containing protein</fullName>
    </recommendedName>
</protein>
<evidence type="ECO:0000256" key="2">
    <source>
        <dbReference type="SAM" id="MobiDB-lite"/>
    </source>
</evidence>
<keyword evidence="4" id="KW-1185">Reference proteome</keyword>
<proteinExistence type="predicted"/>
<evidence type="ECO:0000256" key="1">
    <source>
        <dbReference type="SAM" id="Coils"/>
    </source>
</evidence>
<evidence type="ECO:0000313" key="4">
    <source>
        <dbReference type="Proteomes" id="UP000284338"/>
    </source>
</evidence>
<dbReference type="RefSeq" id="WP_119803817.1">
    <property type="nucleotide sequence ID" value="NZ_QYYG01000001.1"/>
</dbReference>
<dbReference type="EMBL" id="QYYG01000001">
    <property type="protein sequence ID" value="RJF58554.1"/>
    <property type="molecule type" value="Genomic_DNA"/>
</dbReference>
<keyword evidence="1" id="KW-0175">Coiled coil</keyword>
<feature type="compositionally biased region" description="Polar residues" evidence="2">
    <location>
        <begin position="967"/>
        <end position="980"/>
    </location>
</feature>
<evidence type="ECO:0000313" key="3">
    <source>
        <dbReference type="EMBL" id="RJF58554.1"/>
    </source>
</evidence>
<evidence type="ECO:0008006" key="5">
    <source>
        <dbReference type="Google" id="ProtNLM"/>
    </source>
</evidence>